<comment type="caution">
    <text evidence="10">The sequence shown here is derived from an EMBL/GenBank/DDBJ whole genome shotgun (WGS) entry which is preliminary data.</text>
</comment>
<evidence type="ECO:0000256" key="6">
    <source>
        <dbReference type="ARBA" id="ARBA00074668"/>
    </source>
</evidence>
<dbReference type="Gene3D" id="3.10.20.370">
    <property type="match status" value="1"/>
</dbReference>
<sequence length="928" mass="104228">MCIDYRKLNQKLVKDKFPLPLIEDVLDICKKHKFFLHYIYATDFSMSLFTKTVENLRLLLFQMDNLSLTKFPLDLVQVLVFFNDIFRDLMCKGILIIYMDDLIIPSKDEKEGLQKRKVVFEVAKTYCLEINTDSTFCRARLMQLCCKLKLVCGKFKKCQFLMRKVKFLGHIVENGTIKPSIAKTLAVRKFQELTTVKQVRSFLGLTGYFRKYIKDYSKIAKPLSDLTRKENQFVFGAQQKEVFEKLEKIMSECPVLRIYKYGRRIELHTNASKQGYGAVLLQEAEDGKLHPFYYMSKKTSPAEEKYDSYELEVLAIITALKKFREYLLGQHFKIVHKVGFPLKCFTRFLNKYQLLNKLKPDLHSGVVKKFIMADEESGPKITIFVKTAKERKSIEIEESASVKELKEEVAKQFSTTVEQVCLIFAGKILKDHEDIKSHNIKSGLTIHLVIRTGNTQQSNQTPPQSHANPPGNMFGLGGNFGGLPGMGGGLGGLAGLANSPAFADMQQRMQRELMNNPEMMRQLFDSPIVQSLFSNPETLRDMIMNHPQMQQIMERNPEISHIFNNPDLLRHTMEIMRNPAMLQEVMRNQDRALSNIESVPGGYNALRRMYTELQEPMYNAAQEQFGTNPFASLVSDNGDSTSSQQGTENRDPLPNPWAPGGSQNPGSTSRPSTTTPPNIMGSPGMQSMFQQLADNPNLMSNLNTPFLQNMMQTLSANPEFTARMISSNPLLADNPALQQQMRTMLPQFMSQLQNPEHQSLLTNPAAIQAMMQIHQGVSQLQQLAPNIFNLGQAAAGGGGTPTGSTTSSTTPATTTPATTSSTPATGTTTTSTTGSTPPTTDAPNMSSSDAFTQLMANMLSSMAISESQQQQQQQQQQPPEERYRSQLEQLANMGFVNREANLQALITTFGDISAAVERLLQSHQYNPA</sequence>
<evidence type="ECO:0000256" key="3">
    <source>
        <dbReference type="ARBA" id="ARBA00022722"/>
    </source>
</evidence>
<dbReference type="PANTHER" id="PTHR10677:SF3">
    <property type="entry name" value="FI07626P-RELATED"/>
    <property type="match status" value="1"/>
</dbReference>
<evidence type="ECO:0000256" key="5">
    <source>
        <dbReference type="ARBA" id="ARBA00022918"/>
    </source>
</evidence>
<keyword evidence="4" id="KW-0378">Hydrolase</keyword>
<dbReference type="Pfam" id="PF00240">
    <property type="entry name" value="ubiquitin"/>
    <property type="match status" value="1"/>
</dbReference>
<dbReference type="SUPFAM" id="SSF46934">
    <property type="entry name" value="UBA-like"/>
    <property type="match status" value="1"/>
</dbReference>
<dbReference type="InterPro" id="IPR015940">
    <property type="entry name" value="UBA"/>
</dbReference>
<dbReference type="CDD" id="cd09274">
    <property type="entry name" value="RNase_HI_RT_Ty3"/>
    <property type="match status" value="1"/>
</dbReference>
<dbReference type="FunFam" id="3.30.70.270:FF:000020">
    <property type="entry name" value="Transposon Tf2-6 polyprotein-like Protein"/>
    <property type="match status" value="1"/>
</dbReference>
<dbReference type="FunFam" id="1.10.8.10:FF:000077">
    <property type="entry name" value="Ubiquilin like"/>
    <property type="match status" value="1"/>
</dbReference>
<dbReference type="SUPFAM" id="SSF56672">
    <property type="entry name" value="DNA/RNA polymerases"/>
    <property type="match status" value="1"/>
</dbReference>
<name>A0A4Y2MZI6_ARAVE</name>
<dbReference type="GO" id="GO:0006511">
    <property type="term" value="P:ubiquitin-dependent protein catabolic process"/>
    <property type="evidence" value="ECO:0007669"/>
    <property type="project" value="TreeGrafter"/>
</dbReference>
<dbReference type="EC" id="2.7.7.49" evidence="1"/>
<evidence type="ECO:0000259" key="9">
    <source>
        <dbReference type="PROSITE" id="PS50053"/>
    </source>
</evidence>
<evidence type="ECO:0000313" key="10">
    <source>
        <dbReference type="EMBL" id="GBN31267.1"/>
    </source>
</evidence>
<dbReference type="InterPro" id="IPR043502">
    <property type="entry name" value="DNA/RNA_pol_sf"/>
</dbReference>
<evidence type="ECO:0000256" key="4">
    <source>
        <dbReference type="ARBA" id="ARBA00022759"/>
    </source>
</evidence>
<organism evidence="10 11">
    <name type="scientific">Araneus ventricosus</name>
    <name type="common">Orbweaver spider</name>
    <name type="synonym">Epeira ventricosa</name>
    <dbReference type="NCBI Taxonomy" id="182803"/>
    <lineage>
        <taxon>Eukaryota</taxon>
        <taxon>Metazoa</taxon>
        <taxon>Ecdysozoa</taxon>
        <taxon>Arthropoda</taxon>
        <taxon>Chelicerata</taxon>
        <taxon>Arachnida</taxon>
        <taxon>Araneae</taxon>
        <taxon>Araneomorphae</taxon>
        <taxon>Entelegynae</taxon>
        <taxon>Araneoidea</taxon>
        <taxon>Araneidae</taxon>
        <taxon>Araneus</taxon>
    </lineage>
</organism>
<feature type="domain" description="UBA" evidence="8">
    <location>
        <begin position="878"/>
        <end position="922"/>
    </location>
</feature>
<reference evidence="10 11" key="1">
    <citation type="journal article" date="2019" name="Sci. Rep.">
        <title>Orb-weaving spider Araneus ventricosus genome elucidates the spidroin gene catalogue.</title>
        <authorList>
            <person name="Kono N."/>
            <person name="Nakamura H."/>
            <person name="Ohtoshi R."/>
            <person name="Moran D.A.P."/>
            <person name="Shinohara A."/>
            <person name="Yoshida Y."/>
            <person name="Fujiwara M."/>
            <person name="Mori M."/>
            <person name="Tomita M."/>
            <person name="Arakawa K."/>
        </authorList>
    </citation>
    <scope>NUCLEOTIDE SEQUENCE [LARGE SCALE GENOMIC DNA]</scope>
</reference>
<dbReference type="FunFam" id="3.10.20.370:FF:000001">
    <property type="entry name" value="Retrovirus-related Pol polyprotein from transposon 17.6-like protein"/>
    <property type="match status" value="1"/>
</dbReference>
<dbReference type="SMART" id="SM00727">
    <property type="entry name" value="STI1"/>
    <property type="match status" value="4"/>
</dbReference>
<dbReference type="InterPro" id="IPR041577">
    <property type="entry name" value="RT_RNaseH_2"/>
</dbReference>
<dbReference type="GO" id="GO:0031593">
    <property type="term" value="F:polyubiquitin modification-dependent protein binding"/>
    <property type="evidence" value="ECO:0007669"/>
    <property type="project" value="TreeGrafter"/>
</dbReference>
<keyword evidence="2" id="KW-0548">Nucleotidyltransferase</keyword>
<dbReference type="FunFam" id="3.10.20.90:FF:000095">
    <property type="entry name" value="Ubiquilin 4"/>
    <property type="match status" value="1"/>
</dbReference>
<evidence type="ECO:0000256" key="2">
    <source>
        <dbReference type="ARBA" id="ARBA00022695"/>
    </source>
</evidence>
<dbReference type="Gene3D" id="1.10.260.100">
    <property type="match status" value="1"/>
</dbReference>
<dbReference type="Gene3D" id="3.30.70.270">
    <property type="match status" value="2"/>
</dbReference>
<dbReference type="Gene3D" id="3.10.20.90">
    <property type="entry name" value="Phosphatidylinositol 3-kinase Catalytic Subunit, Chain A, domain 1"/>
    <property type="match status" value="1"/>
</dbReference>
<feature type="region of interest" description="Disordered" evidence="7">
    <location>
        <begin position="455"/>
        <end position="479"/>
    </location>
</feature>
<feature type="compositionally biased region" description="Low complexity" evidence="7">
    <location>
        <begin position="802"/>
        <end position="843"/>
    </location>
</feature>
<evidence type="ECO:0000259" key="8">
    <source>
        <dbReference type="PROSITE" id="PS50030"/>
    </source>
</evidence>
<feature type="compositionally biased region" description="Polar residues" evidence="7">
    <location>
        <begin position="455"/>
        <end position="467"/>
    </location>
</feature>
<dbReference type="InterPro" id="IPR000626">
    <property type="entry name" value="Ubiquitin-like_dom"/>
</dbReference>
<evidence type="ECO:0000256" key="1">
    <source>
        <dbReference type="ARBA" id="ARBA00012493"/>
    </source>
</evidence>
<feature type="region of interest" description="Disordered" evidence="7">
    <location>
        <begin position="863"/>
        <end position="883"/>
    </location>
</feature>
<keyword evidence="4" id="KW-0255">Endonuclease</keyword>
<gene>
    <name evidence="10" type="primary">Ubqln1_1</name>
    <name evidence="10" type="ORF">AVEN_241108_1</name>
</gene>
<dbReference type="SMART" id="SM00213">
    <property type="entry name" value="UBQ"/>
    <property type="match status" value="1"/>
</dbReference>
<dbReference type="EMBL" id="BGPR01008059">
    <property type="protein sequence ID" value="GBN31267.1"/>
    <property type="molecule type" value="Genomic_DNA"/>
</dbReference>
<dbReference type="AlphaFoldDB" id="A0A4Y2MZI6"/>
<dbReference type="GO" id="GO:0003964">
    <property type="term" value="F:RNA-directed DNA polymerase activity"/>
    <property type="evidence" value="ECO:0007669"/>
    <property type="project" value="UniProtKB-KW"/>
</dbReference>
<dbReference type="Gene3D" id="1.10.8.10">
    <property type="entry name" value="DNA helicase RuvA subunit, C-terminal domain"/>
    <property type="match status" value="1"/>
</dbReference>
<dbReference type="PANTHER" id="PTHR10677">
    <property type="entry name" value="UBIQUILIN"/>
    <property type="match status" value="1"/>
</dbReference>
<dbReference type="InterPro" id="IPR015496">
    <property type="entry name" value="Ubiquilin"/>
</dbReference>
<dbReference type="PROSITE" id="PS50030">
    <property type="entry name" value="UBA"/>
    <property type="match status" value="1"/>
</dbReference>
<dbReference type="Pfam" id="PF23195">
    <property type="entry name" value="UBQLN1"/>
    <property type="match status" value="1"/>
</dbReference>
<dbReference type="GO" id="GO:0004519">
    <property type="term" value="F:endonuclease activity"/>
    <property type="evidence" value="ECO:0007669"/>
    <property type="project" value="UniProtKB-KW"/>
</dbReference>
<dbReference type="GO" id="GO:0005829">
    <property type="term" value="C:cytosol"/>
    <property type="evidence" value="ECO:0007669"/>
    <property type="project" value="TreeGrafter"/>
</dbReference>
<keyword evidence="3" id="KW-0540">Nuclease</keyword>
<feature type="compositionally biased region" description="Polar residues" evidence="7">
    <location>
        <begin position="629"/>
        <end position="647"/>
    </location>
</feature>
<dbReference type="InterPro" id="IPR009060">
    <property type="entry name" value="UBA-like_sf"/>
</dbReference>
<accession>A0A4Y2MZI6</accession>
<dbReference type="InterPro" id="IPR006636">
    <property type="entry name" value="STI1_HS-bd"/>
</dbReference>
<proteinExistence type="predicted"/>
<feature type="compositionally biased region" description="Low complexity" evidence="7">
    <location>
        <begin position="868"/>
        <end position="877"/>
    </location>
</feature>
<feature type="domain" description="Ubiquitin-like" evidence="9">
    <location>
        <begin position="381"/>
        <end position="451"/>
    </location>
</feature>
<feature type="region of interest" description="Disordered" evidence="7">
    <location>
        <begin position="794"/>
        <end position="847"/>
    </location>
</feature>
<feature type="compositionally biased region" description="Low complexity" evidence="7">
    <location>
        <begin position="665"/>
        <end position="677"/>
    </location>
</feature>
<dbReference type="CDD" id="cd01808">
    <property type="entry name" value="Ubl_PLICs"/>
    <property type="match status" value="1"/>
</dbReference>
<dbReference type="SUPFAM" id="SSF54236">
    <property type="entry name" value="Ubiquitin-like"/>
    <property type="match status" value="1"/>
</dbReference>
<dbReference type="InterPro" id="IPR043128">
    <property type="entry name" value="Rev_trsase/Diguanyl_cyclase"/>
</dbReference>
<evidence type="ECO:0000313" key="11">
    <source>
        <dbReference type="Proteomes" id="UP000499080"/>
    </source>
</evidence>
<keyword evidence="5" id="KW-0695">RNA-directed DNA polymerase</keyword>
<feature type="region of interest" description="Disordered" evidence="7">
    <location>
        <begin position="629"/>
        <end position="686"/>
    </location>
</feature>
<protein>
    <recommendedName>
        <fullName evidence="6">Ubiquilin-like protein</fullName>
        <ecNumber evidence="1">2.7.7.49</ecNumber>
    </recommendedName>
</protein>
<keyword evidence="11" id="KW-1185">Reference proteome</keyword>
<dbReference type="PROSITE" id="PS50053">
    <property type="entry name" value="UBIQUITIN_2"/>
    <property type="match status" value="1"/>
</dbReference>
<dbReference type="SMART" id="SM00165">
    <property type="entry name" value="UBA"/>
    <property type="match status" value="1"/>
</dbReference>
<dbReference type="CDD" id="cd14399">
    <property type="entry name" value="UBA_PLICs"/>
    <property type="match status" value="1"/>
</dbReference>
<keyword evidence="2" id="KW-0808">Transferase</keyword>
<dbReference type="Gene3D" id="3.10.10.10">
    <property type="entry name" value="HIV Type 1 Reverse Transcriptase, subunit A, domain 1"/>
    <property type="match status" value="1"/>
</dbReference>
<dbReference type="Pfam" id="PF17919">
    <property type="entry name" value="RT_RNaseH_2"/>
    <property type="match status" value="1"/>
</dbReference>
<dbReference type="OrthoDB" id="9450922at2759"/>
<dbReference type="Proteomes" id="UP000499080">
    <property type="component" value="Unassembled WGS sequence"/>
</dbReference>
<dbReference type="InterPro" id="IPR029071">
    <property type="entry name" value="Ubiquitin-like_domsf"/>
</dbReference>
<dbReference type="FunFam" id="1.10.260.100:FF:000001">
    <property type="entry name" value="Ubiquilin 1"/>
    <property type="match status" value="1"/>
</dbReference>
<evidence type="ECO:0000256" key="7">
    <source>
        <dbReference type="SAM" id="MobiDB-lite"/>
    </source>
</evidence>